<keyword evidence="6 10" id="KW-0863">Zinc-finger</keyword>
<feature type="region of interest" description="Disordered" evidence="11">
    <location>
        <begin position="287"/>
        <end position="347"/>
    </location>
</feature>
<dbReference type="GO" id="GO:0004521">
    <property type="term" value="F:RNA endonuclease activity"/>
    <property type="evidence" value="ECO:0000318"/>
    <property type="project" value="GO_Central"/>
</dbReference>
<reference evidence="13" key="3">
    <citation type="submission" date="2025-09" db="UniProtKB">
        <authorList>
            <consortium name="Ensembl"/>
        </authorList>
    </citation>
    <scope>IDENTIFICATION</scope>
</reference>
<evidence type="ECO:0000256" key="9">
    <source>
        <dbReference type="ARBA" id="ARBA00022842"/>
    </source>
</evidence>
<comment type="cofactor">
    <cofactor evidence="1">
        <name>Mg(2+)</name>
        <dbReference type="ChEBI" id="CHEBI:18420"/>
    </cofactor>
</comment>
<keyword evidence="9" id="KW-0460">Magnesium</keyword>
<evidence type="ECO:0000256" key="6">
    <source>
        <dbReference type="ARBA" id="ARBA00022771"/>
    </source>
</evidence>
<evidence type="ECO:0000313" key="13">
    <source>
        <dbReference type="Ensembl" id="ENSLOCP00000021014.1"/>
    </source>
</evidence>
<evidence type="ECO:0000256" key="11">
    <source>
        <dbReference type="SAM" id="MobiDB-lite"/>
    </source>
</evidence>
<feature type="compositionally biased region" description="Low complexity" evidence="11">
    <location>
        <begin position="375"/>
        <end position="384"/>
    </location>
</feature>
<dbReference type="GeneTree" id="ENSGT00940000155107"/>
<dbReference type="Pfam" id="PF11977">
    <property type="entry name" value="RNase_Zc3h12a"/>
    <property type="match status" value="1"/>
</dbReference>
<evidence type="ECO:0000256" key="2">
    <source>
        <dbReference type="ARBA" id="ARBA00010922"/>
    </source>
</evidence>
<proteinExistence type="inferred from homology"/>
<name>W5NK55_LEPOC</name>
<evidence type="ECO:0000256" key="5">
    <source>
        <dbReference type="ARBA" id="ARBA00022759"/>
    </source>
</evidence>
<dbReference type="Proteomes" id="UP000018468">
    <property type="component" value="Linkage group LG1"/>
</dbReference>
<dbReference type="Ensembl" id="ENSLOCT00000021050.1">
    <property type="protein sequence ID" value="ENSLOCP00000021014.1"/>
    <property type="gene ID" value="ENSLOCG00000017000.1"/>
</dbReference>
<reference evidence="13" key="2">
    <citation type="submission" date="2025-08" db="UniProtKB">
        <authorList>
            <consortium name="Ensembl"/>
        </authorList>
    </citation>
    <scope>IDENTIFICATION</scope>
</reference>
<dbReference type="Bgee" id="ENSLOCG00000017000">
    <property type="expression patterns" value="Expressed in pharyngeal gill and 10 other cell types or tissues"/>
</dbReference>
<dbReference type="InterPro" id="IPR051101">
    <property type="entry name" value="ZC3H12/N4BP1_RNase_Reg"/>
</dbReference>
<dbReference type="GO" id="GO:0016787">
    <property type="term" value="F:hydrolase activity"/>
    <property type="evidence" value="ECO:0007669"/>
    <property type="project" value="UniProtKB-KW"/>
</dbReference>
<dbReference type="Gene3D" id="3.40.50.11980">
    <property type="match status" value="1"/>
</dbReference>
<evidence type="ECO:0000256" key="8">
    <source>
        <dbReference type="ARBA" id="ARBA00022833"/>
    </source>
</evidence>
<evidence type="ECO:0000313" key="14">
    <source>
        <dbReference type="Proteomes" id="UP000018468"/>
    </source>
</evidence>
<dbReference type="AlphaFoldDB" id="W5NK55"/>
<dbReference type="CDD" id="cd18729">
    <property type="entry name" value="PIN_Zc3h12-like"/>
    <property type="match status" value="1"/>
</dbReference>
<dbReference type="GO" id="GO:0008270">
    <property type="term" value="F:zinc ion binding"/>
    <property type="evidence" value="ECO:0007669"/>
    <property type="project" value="UniProtKB-KW"/>
</dbReference>
<keyword evidence="8 10" id="KW-0862">Zinc</keyword>
<dbReference type="GO" id="GO:0005634">
    <property type="term" value="C:nucleus"/>
    <property type="evidence" value="ECO:0000318"/>
    <property type="project" value="GO_Central"/>
</dbReference>
<evidence type="ECO:0000256" key="1">
    <source>
        <dbReference type="ARBA" id="ARBA00001946"/>
    </source>
</evidence>
<protein>
    <submittedName>
        <fullName evidence="13">Zinc finger CCCH-type containing 12D</fullName>
    </submittedName>
</protein>
<keyword evidence="4 10" id="KW-0479">Metal-binding</keyword>
<feature type="region of interest" description="Disordered" evidence="11">
    <location>
        <begin position="362"/>
        <end position="388"/>
    </location>
</feature>
<dbReference type="PANTHER" id="PTHR12876:SF11">
    <property type="entry name" value="RIBONUCLEASE ZC3H12D-RELATED"/>
    <property type="match status" value="1"/>
</dbReference>
<reference evidence="14" key="1">
    <citation type="submission" date="2011-12" db="EMBL/GenBank/DDBJ databases">
        <title>The Draft Genome of Lepisosteus oculatus.</title>
        <authorList>
            <consortium name="The Broad Institute Genome Assembly &amp; Analysis Group"/>
            <consortium name="Computational R&amp;D Group"/>
            <consortium name="and Sequencing Platform"/>
            <person name="Di Palma F."/>
            <person name="Alfoldi J."/>
            <person name="Johnson J."/>
            <person name="Berlin A."/>
            <person name="Gnerre S."/>
            <person name="Jaffe D."/>
            <person name="MacCallum I."/>
            <person name="Young S."/>
            <person name="Walker B.J."/>
            <person name="Lander E.S."/>
            <person name="Lindblad-Toh K."/>
        </authorList>
    </citation>
    <scope>NUCLEOTIDE SEQUENCE [LARGE SCALE GENOMIC DNA]</scope>
</reference>
<evidence type="ECO:0000256" key="4">
    <source>
        <dbReference type="ARBA" id="ARBA00022723"/>
    </source>
</evidence>
<keyword evidence="3" id="KW-0540">Nuclease</keyword>
<comment type="similarity">
    <text evidence="2">Belongs to the ZC3H12 family.</text>
</comment>
<keyword evidence="5" id="KW-0255">Endonuclease</keyword>
<dbReference type="Pfam" id="PF18039">
    <property type="entry name" value="UBA_6"/>
    <property type="match status" value="1"/>
</dbReference>
<dbReference type="STRING" id="7918.ENSLOCP00000021014"/>
<dbReference type="InterPro" id="IPR021869">
    <property type="entry name" value="RNase_Zc3h12_NYN"/>
</dbReference>
<evidence type="ECO:0000256" key="7">
    <source>
        <dbReference type="ARBA" id="ARBA00022801"/>
    </source>
</evidence>
<feature type="compositionally biased region" description="Low complexity" evidence="11">
    <location>
        <begin position="323"/>
        <end position="332"/>
    </location>
</feature>
<dbReference type="PANTHER" id="PTHR12876">
    <property type="entry name" value="N4BP1-RELATED"/>
    <property type="match status" value="1"/>
</dbReference>
<dbReference type="GO" id="GO:0003729">
    <property type="term" value="F:mRNA binding"/>
    <property type="evidence" value="ECO:0000318"/>
    <property type="project" value="GO_Central"/>
</dbReference>
<dbReference type="PROSITE" id="PS50103">
    <property type="entry name" value="ZF_C3H1"/>
    <property type="match status" value="1"/>
</dbReference>
<dbReference type="InterPro" id="IPR040546">
    <property type="entry name" value="Rege-1_UBA-like"/>
</dbReference>
<feature type="compositionally biased region" description="Polar residues" evidence="11">
    <location>
        <begin position="311"/>
        <end position="322"/>
    </location>
</feature>
<accession>W5NK55</accession>
<feature type="zinc finger region" description="C3H1-type" evidence="10">
    <location>
        <begin position="243"/>
        <end position="274"/>
    </location>
</feature>
<dbReference type="eggNOG" id="KOG3777">
    <property type="taxonomic scope" value="Eukaryota"/>
</dbReference>
<dbReference type="FunFam" id="3.40.50.11980:FF:000001">
    <property type="entry name" value="ZC3H12A isoform 1"/>
    <property type="match status" value="1"/>
</dbReference>
<organism evidence="13 14">
    <name type="scientific">Lepisosteus oculatus</name>
    <name type="common">Spotted gar</name>
    <dbReference type="NCBI Taxonomy" id="7918"/>
    <lineage>
        <taxon>Eukaryota</taxon>
        <taxon>Metazoa</taxon>
        <taxon>Chordata</taxon>
        <taxon>Craniata</taxon>
        <taxon>Vertebrata</taxon>
        <taxon>Euteleostomi</taxon>
        <taxon>Actinopterygii</taxon>
        <taxon>Neopterygii</taxon>
        <taxon>Holostei</taxon>
        <taxon>Semionotiformes</taxon>
        <taxon>Lepisosteidae</taxon>
        <taxon>Lepisosteus</taxon>
    </lineage>
</organism>
<dbReference type="InterPro" id="IPR000571">
    <property type="entry name" value="Znf_CCCH"/>
</dbReference>
<dbReference type="HOGENOM" id="CLU_013020_2_1_1"/>
<dbReference type="GO" id="GO:0036464">
    <property type="term" value="C:cytoplasmic ribonucleoprotein granule"/>
    <property type="evidence" value="ECO:0000318"/>
    <property type="project" value="GO_Central"/>
</dbReference>
<evidence type="ECO:0000259" key="12">
    <source>
        <dbReference type="PROSITE" id="PS50103"/>
    </source>
</evidence>
<sequence>MDRHQRTIERFLKLGYSRRDIVRVLESLHWDALTNDILEELLKTGSSAQPAGAPPRSPSPQLVPRGCSPAELAEEELPEPGSGLRPVVIDGSNVAMSHGDKQVFSCRGIQLAVQWFWDRGHHDITVFVPLWRKEQPKPEAPITHQHVLHELERRKILVYTPSRCVNGKRVVCYDDRFIVKLAYKSDGIIVSNDNYRDLQLEKPHWKKFIEERLLMYTFANDTFMPPDDPLGRNGPTIENFLRKTPQVPEHRWQHCPYGKKCTYGIKCKFYHPERSNQSHLSVADELRAKTRSTSPKAFPDAPAVAPRQDSARSGLSPSRQLESSSPRHSPSSPWDPPTFPRPASAGGLDSLEARISNMYVQGRPCWSGSPPPRSSSPGRPLPSHSHNHSMNCARACPGRGARTEIPRGPKPCEVVLPHGDPTPYQEQELEQYHYPGVPPKCSALPSFSWGGGQFGLLVGGQVSEPLLSEQKRTVRKQLCALFPQAAVDQVMCLHPNVLDTSSLISIIHKFRSSHYCF</sequence>
<keyword evidence="14" id="KW-1185">Reference proteome</keyword>
<feature type="domain" description="C3H1-type" evidence="12">
    <location>
        <begin position="243"/>
        <end position="274"/>
    </location>
</feature>
<dbReference type="InParanoid" id="W5NK55"/>
<evidence type="ECO:0000256" key="3">
    <source>
        <dbReference type="ARBA" id="ARBA00022722"/>
    </source>
</evidence>
<keyword evidence="7" id="KW-0378">Hydrolase</keyword>
<feature type="region of interest" description="Disordered" evidence="11">
    <location>
        <begin position="46"/>
        <end position="66"/>
    </location>
</feature>
<dbReference type="EMBL" id="AHAT01012050">
    <property type="status" value="NOT_ANNOTATED_CDS"/>
    <property type="molecule type" value="Genomic_DNA"/>
</dbReference>
<evidence type="ECO:0000256" key="10">
    <source>
        <dbReference type="PROSITE-ProRule" id="PRU00723"/>
    </source>
</evidence>